<dbReference type="OrthoDB" id="1916329at2759"/>
<evidence type="ECO:0000313" key="4">
    <source>
        <dbReference type="Proteomes" id="UP000326396"/>
    </source>
</evidence>
<proteinExistence type="predicted"/>
<dbReference type="EMBL" id="SZYD01000153">
    <property type="protein sequence ID" value="KAD2132527.1"/>
    <property type="molecule type" value="Genomic_DNA"/>
</dbReference>
<protein>
    <submittedName>
        <fullName evidence="2">Uncharacterized protein</fullName>
    </submittedName>
</protein>
<gene>
    <name evidence="3" type="ORF">E3N88_25798</name>
    <name evidence="2" type="ORF">E3N88_41799</name>
</gene>
<dbReference type="Proteomes" id="UP000326396">
    <property type="component" value="Linkage Group LG3"/>
</dbReference>
<evidence type="ECO:0000313" key="2">
    <source>
        <dbReference type="EMBL" id="KAD2132527.1"/>
    </source>
</evidence>
<name>A0A5N6LJM5_9ASTR</name>
<evidence type="ECO:0000313" key="3">
    <source>
        <dbReference type="EMBL" id="KAD4385629.1"/>
    </source>
</evidence>
<accession>A0A5N6LJM5</accession>
<dbReference type="AlphaFoldDB" id="A0A5N6LJM5"/>
<evidence type="ECO:0000256" key="1">
    <source>
        <dbReference type="SAM" id="MobiDB-lite"/>
    </source>
</evidence>
<reference evidence="2 4" key="1">
    <citation type="submission" date="2019-05" db="EMBL/GenBank/DDBJ databases">
        <title>Mikania micrantha, genome provides insights into the molecular mechanism of rapid growth.</title>
        <authorList>
            <person name="Liu B."/>
        </authorList>
    </citation>
    <scope>NUCLEOTIDE SEQUENCE [LARGE SCALE GENOMIC DNA]</scope>
    <source>
        <strain evidence="2">NLD-2019</strain>
        <tissue evidence="2">Leaf</tissue>
    </source>
</reference>
<comment type="caution">
    <text evidence="2">The sequence shown here is derived from an EMBL/GenBank/DDBJ whole genome shotgun (WGS) entry which is preliminary data.</text>
</comment>
<keyword evidence="4" id="KW-1185">Reference proteome</keyword>
<feature type="region of interest" description="Disordered" evidence="1">
    <location>
        <begin position="33"/>
        <end position="85"/>
    </location>
</feature>
<sequence>MVVIMATTENSGGDRESDWSAAATAYANIGFRAHAPSRSPPLAQATRNPAPSSSPQYPRNLRSQESTVSYLMHPSDTNGSNMSMIKDDENVDRKASNFIKKVHARNMKDANGRTNFDEFIIPPPPPPHNMLQPSSSY</sequence>
<organism evidence="2 4">
    <name type="scientific">Mikania micrantha</name>
    <name type="common">bitter vine</name>
    <dbReference type="NCBI Taxonomy" id="192012"/>
    <lineage>
        <taxon>Eukaryota</taxon>
        <taxon>Viridiplantae</taxon>
        <taxon>Streptophyta</taxon>
        <taxon>Embryophyta</taxon>
        <taxon>Tracheophyta</taxon>
        <taxon>Spermatophyta</taxon>
        <taxon>Magnoliopsida</taxon>
        <taxon>eudicotyledons</taxon>
        <taxon>Gunneridae</taxon>
        <taxon>Pentapetalae</taxon>
        <taxon>asterids</taxon>
        <taxon>campanulids</taxon>
        <taxon>Asterales</taxon>
        <taxon>Asteraceae</taxon>
        <taxon>Asteroideae</taxon>
        <taxon>Heliantheae alliance</taxon>
        <taxon>Eupatorieae</taxon>
        <taxon>Mikania</taxon>
    </lineage>
</organism>
<feature type="region of interest" description="Disordered" evidence="1">
    <location>
        <begin position="105"/>
        <end position="137"/>
    </location>
</feature>
<dbReference type="EMBL" id="SZYD01000013">
    <property type="protein sequence ID" value="KAD4385629.1"/>
    <property type="molecule type" value="Genomic_DNA"/>
</dbReference>
<feature type="compositionally biased region" description="Polar residues" evidence="1">
    <location>
        <begin position="45"/>
        <end position="83"/>
    </location>
</feature>